<keyword evidence="1" id="KW-1133">Transmembrane helix</keyword>
<proteinExistence type="predicted"/>
<protein>
    <recommendedName>
        <fullName evidence="3">Transposase</fullName>
    </recommendedName>
</protein>
<dbReference type="EMBL" id="BK032721">
    <property type="protein sequence ID" value="DAF56759.1"/>
    <property type="molecule type" value="Genomic_DNA"/>
</dbReference>
<evidence type="ECO:0000256" key="1">
    <source>
        <dbReference type="SAM" id="Phobius"/>
    </source>
</evidence>
<evidence type="ECO:0008006" key="3">
    <source>
        <dbReference type="Google" id="ProtNLM"/>
    </source>
</evidence>
<reference evidence="2" key="1">
    <citation type="journal article" date="2021" name="Proc. Natl. Acad. Sci. U.S.A.">
        <title>A Catalog of Tens of Thousands of Viruses from Human Metagenomes Reveals Hidden Associations with Chronic Diseases.</title>
        <authorList>
            <person name="Tisza M.J."/>
            <person name="Buck C.B."/>
        </authorList>
    </citation>
    <scope>NUCLEOTIDE SEQUENCE</scope>
    <source>
        <strain evidence="2">CtWb16</strain>
    </source>
</reference>
<organism evidence="2">
    <name type="scientific">Myoviridae sp. ctWb16</name>
    <dbReference type="NCBI Taxonomy" id="2827690"/>
    <lineage>
        <taxon>Viruses</taxon>
        <taxon>Duplodnaviria</taxon>
        <taxon>Heunggongvirae</taxon>
        <taxon>Uroviricota</taxon>
        <taxon>Caudoviricetes</taxon>
    </lineage>
</organism>
<sequence length="33" mass="3953">MKQKQKASYNGAFLFYLDVINIHIHIKLRKYNG</sequence>
<name>A0A8S5T1D4_9CAUD</name>
<keyword evidence="1" id="KW-0472">Membrane</keyword>
<feature type="transmembrane region" description="Helical" evidence="1">
    <location>
        <begin position="7"/>
        <end position="26"/>
    </location>
</feature>
<evidence type="ECO:0000313" key="2">
    <source>
        <dbReference type="EMBL" id="DAF56759.1"/>
    </source>
</evidence>
<keyword evidence="1" id="KW-0812">Transmembrane</keyword>
<accession>A0A8S5T1D4</accession>